<dbReference type="InterPro" id="IPR045851">
    <property type="entry name" value="AMP-bd_C_sf"/>
</dbReference>
<dbReference type="Gene3D" id="3.40.50.12780">
    <property type="entry name" value="N-terminal domain of ligase-like"/>
    <property type="match status" value="1"/>
</dbReference>
<dbReference type="Proteomes" id="UP001059617">
    <property type="component" value="Chromosome"/>
</dbReference>
<dbReference type="EMBL" id="CP073720">
    <property type="protein sequence ID" value="UWP80111.1"/>
    <property type="molecule type" value="Genomic_DNA"/>
</dbReference>
<dbReference type="GO" id="GO:0016874">
    <property type="term" value="F:ligase activity"/>
    <property type="evidence" value="ECO:0007669"/>
    <property type="project" value="UniProtKB-KW"/>
</dbReference>
<keyword evidence="2" id="KW-0436">Ligase</keyword>
<proteinExistence type="predicted"/>
<accession>A0ABY5VWE6</accession>
<dbReference type="InterPro" id="IPR042099">
    <property type="entry name" value="ANL_N_sf"/>
</dbReference>
<dbReference type="Gene3D" id="3.30.300.30">
    <property type="match status" value="1"/>
</dbReference>
<sequence>MATLAQHIDPAFMAAYDDVCRRYHDGTMTDADWQRWDRQRLAAVLRHVTERSPFYRRHLSTVDLGRVTPETLDRLPFTTKADLRREQHAVLSGDVGDASVYYETTGTTGPPTPCPRDAKEVVTSNVHVERAWRSMFGRYFGDRIPRVALMGPSELYAFGDTFGAVATDLGGFHAKIWPDSPRVGFAKALRLLRDLKLEVVVCAPALCLSLAKAALHHGYDLRRDFDVRLFLVLGEICTPEFAANVESIWGAPVHHTLYGSQEAHAIATGCAANRLHISRPNYLVEVVDPDSGTASGAGDGELCLTMLVDGAKPLIRYRTGDLVSVRHGDCGCGLCGPLVEVTGRVGDEMQLGGARFRPADIETAVLGAVNGCLGYQVQVDQGADGDDRLTVRLDLLPGTGSHEQLRARVRDRLGVPTDVRVDAELDPITNMGALVSWKAARIQDNRHEPAREVRIARAAAANFDYTT</sequence>
<organism evidence="2 3">
    <name type="scientific">Dactylosporangium fulvum</name>
    <dbReference type="NCBI Taxonomy" id="53359"/>
    <lineage>
        <taxon>Bacteria</taxon>
        <taxon>Bacillati</taxon>
        <taxon>Actinomycetota</taxon>
        <taxon>Actinomycetes</taxon>
        <taxon>Micromonosporales</taxon>
        <taxon>Micromonosporaceae</taxon>
        <taxon>Dactylosporangium</taxon>
    </lineage>
</organism>
<dbReference type="InterPro" id="IPR000873">
    <property type="entry name" value="AMP-dep_synth/lig_dom"/>
</dbReference>
<gene>
    <name evidence="2" type="ORF">Dfulv_33790</name>
</gene>
<dbReference type="Pfam" id="PF00501">
    <property type="entry name" value="AMP-binding"/>
    <property type="match status" value="1"/>
</dbReference>
<name>A0ABY5VWE6_9ACTN</name>
<feature type="domain" description="AMP-dependent synthetase/ligase" evidence="1">
    <location>
        <begin position="97"/>
        <end position="304"/>
    </location>
</feature>
<protein>
    <submittedName>
        <fullName evidence="2">Phenylacetate--CoA ligase family protein</fullName>
    </submittedName>
</protein>
<evidence type="ECO:0000313" key="3">
    <source>
        <dbReference type="Proteomes" id="UP001059617"/>
    </source>
</evidence>
<evidence type="ECO:0000259" key="1">
    <source>
        <dbReference type="Pfam" id="PF00501"/>
    </source>
</evidence>
<reference evidence="2" key="1">
    <citation type="submission" date="2021-04" db="EMBL/GenBank/DDBJ databases">
        <authorList>
            <person name="Hartkoorn R.C."/>
            <person name="Beaudoing E."/>
            <person name="Hot D."/>
        </authorList>
    </citation>
    <scope>NUCLEOTIDE SEQUENCE</scope>
    <source>
        <strain evidence="2">NRRL B-16292</strain>
    </source>
</reference>
<reference evidence="2" key="2">
    <citation type="submission" date="2022-09" db="EMBL/GenBank/DDBJ databases">
        <title>Biosynthetic gene clusters of Dactylosporangioum fulvum.</title>
        <authorList>
            <person name="Caradec T."/>
        </authorList>
    </citation>
    <scope>NUCLEOTIDE SEQUENCE</scope>
    <source>
        <strain evidence="2">NRRL B-16292</strain>
    </source>
</reference>
<evidence type="ECO:0000313" key="2">
    <source>
        <dbReference type="EMBL" id="UWP80111.1"/>
    </source>
</evidence>
<keyword evidence="3" id="KW-1185">Reference proteome</keyword>
<dbReference type="PANTHER" id="PTHR43845:SF1">
    <property type="entry name" value="BLR5969 PROTEIN"/>
    <property type="match status" value="1"/>
</dbReference>
<dbReference type="RefSeq" id="WP_259857869.1">
    <property type="nucleotide sequence ID" value="NZ_BAAAST010000016.1"/>
</dbReference>
<dbReference type="PANTHER" id="PTHR43845">
    <property type="entry name" value="BLR5969 PROTEIN"/>
    <property type="match status" value="1"/>
</dbReference>
<dbReference type="SUPFAM" id="SSF56801">
    <property type="entry name" value="Acetyl-CoA synthetase-like"/>
    <property type="match status" value="1"/>
</dbReference>